<reference evidence="1 2" key="2">
    <citation type="submission" date="2020-03" db="EMBL/GenBank/DDBJ databases">
        <title>Roseomonas stagni sp. nov., isolated from pond water in Japan.</title>
        <authorList>
            <person name="Furuhata K."/>
            <person name="Miyamoto H."/>
            <person name="Goto K."/>
        </authorList>
    </citation>
    <scope>NUCLEOTIDE SEQUENCE [LARGE SCALE GENOMIC DNA]</scope>
    <source>
        <strain evidence="1 2">PeD5</strain>
    </source>
</reference>
<dbReference type="EMBL" id="JAAIKB010000003">
    <property type="protein sequence ID" value="NGM20466.1"/>
    <property type="molecule type" value="Genomic_DNA"/>
</dbReference>
<gene>
    <name evidence="1" type="ORF">G3576_10610</name>
</gene>
<keyword evidence="2" id="KW-1185">Reference proteome</keyword>
<protein>
    <submittedName>
        <fullName evidence="1">Uncharacterized protein</fullName>
    </submittedName>
</protein>
<evidence type="ECO:0000313" key="1">
    <source>
        <dbReference type="EMBL" id="NGM20466.1"/>
    </source>
</evidence>
<dbReference type="RefSeq" id="WP_164694357.1">
    <property type="nucleotide sequence ID" value="NZ_JAAIKB010000003.1"/>
</dbReference>
<accession>A0A6M1LJE3</accession>
<proteinExistence type="predicted"/>
<comment type="caution">
    <text evidence="1">The sequence shown here is derived from an EMBL/GenBank/DDBJ whole genome shotgun (WGS) entry which is preliminary data.</text>
</comment>
<name>A0A6M1LJE3_9PROT</name>
<dbReference type="Proteomes" id="UP000475385">
    <property type="component" value="Unassembled WGS sequence"/>
</dbReference>
<organism evidence="1 2">
    <name type="scientific">Falsiroseomonas algicola</name>
    <dbReference type="NCBI Taxonomy" id="2716930"/>
    <lineage>
        <taxon>Bacteria</taxon>
        <taxon>Pseudomonadati</taxon>
        <taxon>Pseudomonadota</taxon>
        <taxon>Alphaproteobacteria</taxon>
        <taxon>Acetobacterales</taxon>
        <taxon>Roseomonadaceae</taxon>
        <taxon>Falsiroseomonas</taxon>
    </lineage>
</organism>
<dbReference type="AlphaFoldDB" id="A0A6M1LJE3"/>
<sequence length="45" mass="4937">MLRIVVENDYDSAGLNLMDEVSDLIGANLGPFDGDLRLVSVETLR</sequence>
<evidence type="ECO:0000313" key="2">
    <source>
        <dbReference type="Proteomes" id="UP000475385"/>
    </source>
</evidence>
<reference evidence="1 2" key="1">
    <citation type="submission" date="2020-02" db="EMBL/GenBank/DDBJ databases">
        <authorList>
            <person name="Kim H.M."/>
            <person name="Jeon C.O."/>
        </authorList>
    </citation>
    <scope>NUCLEOTIDE SEQUENCE [LARGE SCALE GENOMIC DNA]</scope>
    <source>
        <strain evidence="1 2">PeD5</strain>
    </source>
</reference>